<dbReference type="InterPro" id="IPR050204">
    <property type="entry name" value="AraC_XylS_family_regulators"/>
</dbReference>
<keyword evidence="2" id="KW-0238">DNA-binding</keyword>
<dbReference type="Pfam" id="PF12833">
    <property type="entry name" value="HTH_18"/>
    <property type="match status" value="1"/>
</dbReference>
<dbReference type="Pfam" id="PF14525">
    <property type="entry name" value="AraC_binding_2"/>
    <property type="match status" value="1"/>
</dbReference>
<dbReference type="EMBL" id="JAATJE010000002">
    <property type="protein sequence ID" value="NJC34717.1"/>
    <property type="molecule type" value="Genomic_DNA"/>
</dbReference>
<dbReference type="InterPro" id="IPR035418">
    <property type="entry name" value="AraC-bd_2"/>
</dbReference>
<protein>
    <submittedName>
        <fullName evidence="5">AraC-like DNA-binding protein</fullName>
    </submittedName>
</protein>
<evidence type="ECO:0000313" key="6">
    <source>
        <dbReference type="Proteomes" id="UP000734218"/>
    </source>
</evidence>
<keyword evidence="6" id="KW-1185">Reference proteome</keyword>
<dbReference type="Gene3D" id="1.10.10.60">
    <property type="entry name" value="Homeodomain-like"/>
    <property type="match status" value="1"/>
</dbReference>
<dbReference type="PROSITE" id="PS01124">
    <property type="entry name" value="HTH_ARAC_FAMILY_2"/>
    <property type="match status" value="1"/>
</dbReference>
<reference evidence="5 6" key="1">
    <citation type="submission" date="2020-03" db="EMBL/GenBank/DDBJ databases">
        <title>Genomic Encyclopedia of Type Strains, Phase IV (KMG-IV): sequencing the most valuable type-strain genomes for metagenomic binning, comparative biology and taxonomic classification.</title>
        <authorList>
            <person name="Goeker M."/>
        </authorList>
    </citation>
    <scope>NUCLEOTIDE SEQUENCE [LARGE SCALE GENOMIC DNA]</scope>
    <source>
        <strain evidence="5 6">DSM 27651</strain>
    </source>
</reference>
<dbReference type="PANTHER" id="PTHR46796:SF6">
    <property type="entry name" value="ARAC SUBFAMILY"/>
    <property type="match status" value="1"/>
</dbReference>
<dbReference type="RefSeq" id="WP_167954948.1">
    <property type="nucleotide sequence ID" value="NZ_JAATJE010000002.1"/>
</dbReference>
<comment type="caution">
    <text evidence="5">The sequence shown here is derived from an EMBL/GenBank/DDBJ whole genome shotgun (WGS) entry which is preliminary data.</text>
</comment>
<evidence type="ECO:0000256" key="1">
    <source>
        <dbReference type="ARBA" id="ARBA00023015"/>
    </source>
</evidence>
<feature type="domain" description="HTH araC/xylS-type" evidence="4">
    <location>
        <begin position="208"/>
        <end position="306"/>
    </location>
</feature>
<dbReference type="Proteomes" id="UP000734218">
    <property type="component" value="Unassembled WGS sequence"/>
</dbReference>
<keyword evidence="1" id="KW-0805">Transcription regulation</keyword>
<dbReference type="PANTHER" id="PTHR46796">
    <property type="entry name" value="HTH-TYPE TRANSCRIPTIONAL ACTIVATOR RHAS-RELATED"/>
    <property type="match status" value="1"/>
</dbReference>
<evidence type="ECO:0000256" key="2">
    <source>
        <dbReference type="ARBA" id="ARBA00023125"/>
    </source>
</evidence>
<accession>A0ABX0XPD5</accession>
<organism evidence="5 6">
    <name type="scientific">Sphingomonas jejuensis</name>
    <dbReference type="NCBI Taxonomy" id="904715"/>
    <lineage>
        <taxon>Bacteria</taxon>
        <taxon>Pseudomonadati</taxon>
        <taxon>Pseudomonadota</taxon>
        <taxon>Alphaproteobacteria</taxon>
        <taxon>Sphingomonadales</taxon>
        <taxon>Sphingomonadaceae</taxon>
        <taxon>Sphingomonas</taxon>
    </lineage>
</organism>
<name>A0ABX0XPD5_9SPHN</name>
<evidence type="ECO:0000256" key="3">
    <source>
        <dbReference type="ARBA" id="ARBA00023163"/>
    </source>
</evidence>
<gene>
    <name evidence="5" type="ORF">GGR88_002231</name>
</gene>
<keyword evidence="3" id="KW-0804">Transcription</keyword>
<proteinExistence type="predicted"/>
<dbReference type="SMART" id="SM00342">
    <property type="entry name" value="HTH_ARAC"/>
    <property type="match status" value="1"/>
</dbReference>
<evidence type="ECO:0000259" key="4">
    <source>
        <dbReference type="PROSITE" id="PS01124"/>
    </source>
</evidence>
<sequence>MAQELGSDVVRTIRYGSESPDAPDNFDEYFTFTNLFRFERAGPPPFHARGSFWSIGDLVVTEHRMGAVHAHRGAEQLVTAPADHLTIMTLFDGTLTHIAEQSRTAGPGDVLLIDYARAFDYRTDGHSGATVSLPRAAIEDRLGPIGTHGLLPATAETRLFAGYLQTLVRQLPDLWQESAVPVAAVTRRLIMTALGPEVAPPAPGSLRARAHAYLDAQPAGTFDVSRMATALGLSRSRLYRLFGGDGGVRAYDRRRRLRLLHLALLEEPLDTPLGTLGARFGFMDLSSLARQFRAQFGHSMSEVRDHLPPSPRPGAATDSLESFRRAFQGLSNGAG</sequence>
<dbReference type="InterPro" id="IPR018060">
    <property type="entry name" value="HTH_AraC"/>
</dbReference>
<evidence type="ECO:0000313" key="5">
    <source>
        <dbReference type="EMBL" id="NJC34717.1"/>
    </source>
</evidence>